<proteinExistence type="predicted"/>
<comment type="caution">
    <text evidence="1">The sequence shown here is derived from an EMBL/GenBank/DDBJ whole genome shotgun (WGS) entry which is preliminary data.</text>
</comment>
<protein>
    <submittedName>
        <fullName evidence="1">Uncharacterized protein</fullName>
    </submittedName>
</protein>
<keyword evidence="2" id="KW-1185">Reference proteome</keyword>
<organism evidence="1 2">
    <name type="scientific">Coccomyxa subellipsoidea (strain C-169)</name>
    <name type="common">Green microalga</name>
    <dbReference type="NCBI Taxonomy" id="574566"/>
    <lineage>
        <taxon>Eukaryota</taxon>
        <taxon>Viridiplantae</taxon>
        <taxon>Chlorophyta</taxon>
        <taxon>core chlorophytes</taxon>
        <taxon>Trebouxiophyceae</taxon>
        <taxon>Trebouxiophyceae incertae sedis</taxon>
        <taxon>Coccomyxaceae</taxon>
        <taxon>Coccomyxa</taxon>
        <taxon>Coccomyxa subellipsoidea</taxon>
    </lineage>
</organism>
<sequence>MGPTHQGLAIPYNGLSHKLCSHIKNLWDLMHKITLVTSTAKCHCMYMYTPLHFANLALQNL</sequence>
<gene>
    <name evidence="1" type="ORF">COCSUDRAFT_31953</name>
</gene>
<dbReference type="AlphaFoldDB" id="I0Z9A8"/>
<dbReference type="GeneID" id="17045242"/>
<evidence type="ECO:0000313" key="2">
    <source>
        <dbReference type="Proteomes" id="UP000007264"/>
    </source>
</evidence>
<dbReference type="Proteomes" id="UP000007264">
    <property type="component" value="Unassembled WGS sequence"/>
</dbReference>
<name>I0Z9A8_COCSC</name>
<dbReference type="KEGG" id="csl:COCSUDRAFT_31953"/>
<accession>I0Z9A8</accession>
<evidence type="ECO:0000313" key="1">
    <source>
        <dbReference type="EMBL" id="EIE27227.1"/>
    </source>
</evidence>
<dbReference type="EMBL" id="AGSI01000001">
    <property type="protein sequence ID" value="EIE27227.1"/>
    <property type="molecule type" value="Genomic_DNA"/>
</dbReference>
<reference evidence="1 2" key="1">
    <citation type="journal article" date="2012" name="Genome Biol.">
        <title>The genome of the polar eukaryotic microalga coccomyxa subellipsoidea reveals traits of cold adaptation.</title>
        <authorList>
            <person name="Blanc G."/>
            <person name="Agarkova I."/>
            <person name="Grimwood J."/>
            <person name="Kuo A."/>
            <person name="Brueggeman A."/>
            <person name="Dunigan D."/>
            <person name="Gurnon J."/>
            <person name="Ladunga I."/>
            <person name="Lindquist E."/>
            <person name="Lucas S."/>
            <person name="Pangilinan J."/>
            <person name="Proschold T."/>
            <person name="Salamov A."/>
            <person name="Schmutz J."/>
            <person name="Weeks D."/>
            <person name="Yamada T."/>
            <person name="Claverie J.M."/>
            <person name="Grigoriev I."/>
            <person name="Van Etten J."/>
            <person name="Lomsadze A."/>
            <person name="Borodovsky M."/>
        </authorList>
    </citation>
    <scope>NUCLEOTIDE SEQUENCE [LARGE SCALE GENOMIC DNA]</scope>
    <source>
        <strain evidence="1 2">C-169</strain>
    </source>
</reference>
<dbReference type="RefSeq" id="XP_005651771.1">
    <property type="nucleotide sequence ID" value="XM_005651714.1"/>
</dbReference>